<dbReference type="PANTHER" id="PTHR30251">
    <property type="entry name" value="PILUS ASSEMBLY CHAPERONE"/>
    <property type="match status" value="1"/>
</dbReference>
<evidence type="ECO:0000313" key="10">
    <source>
        <dbReference type="EMBL" id="EPF69933.1"/>
    </source>
</evidence>
<dbReference type="PATRIC" id="fig|421052.3.peg.3428"/>
<feature type="domain" description="Pili assembly chaperone C-terminal" evidence="9">
    <location>
        <begin position="164"/>
        <end position="224"/>
    </location>
</feature>
<sequence>MYLRTIAANVFLITTCFMSQSNAAIQAQASRVIYDASAKAATLSLKNNADKPYMVQSWLEAGKTTNGDTKVPFVVTPPLVKIEPQKESTLRFIYSGTGLATDRESQFWINIQEIPPKPEEENILQLAVRTKIKLFYRPKQVNVQLEDAIKKVRWSVQGNSLKLENNSPLFITIGDLRLGSQTGPITQMQVDMVAPYESITVLSNLPANTKTIAYTYLNEYGGNIEMPPVQLD</sequence>
<dbReference type="InterPro" id="IPR013783">
    <property type="entry name" value="Ig-like_fold"/>
</dbReference>
<comment type="similarity">
    <text evidence="2">Belongs to the periplasmic pilus chaperone family.</text>
</comment>
<feature type="domain" description="Pili assembly chaperone N-terminal" evidence="8">
    <location>
        <begin position="25"/>
        <end position="141"/>
    </location>
</feature>
<dbReference type="InterPro" id="IPR001829">
    <property type="entry name" value="Pili_assmbl_chaperone_bac"/>
</dbReference>
<organism evidence="10 11">
    <name type="scientific">Acinetobacter rudis CIP 110305</name>
    <dbReference type="NCBI Taxonomy" id="421052"/>
    <lineage>
        <taxon>Bacteria</taxon>
        <taxon>Pseudomonadati</taxon>
        <taxon>Pseudomonadota</taxon>
        <taxon>Gammaproteobacteria</taxon>
        <taxon>Moraxellales</taxon>
        <taxon>Moraxellaceae</taxon>
        <taxon>Acinetobacter</taxon>
    </lineage>
</organism>
<accession>S3MTN8</accession>
<evidence type="ECO:0000256" key="1">
    <source>
        <dbReference type="ARBA" id="ARBA00004418"/>
    </source>
</evidence>
<evidence type="ECO:0000256" key="2">
    <source>
        <dbReference type="ARBA" id="ARBA00007399"/>
    </source>
</evidence>
<dbReference type="SUPFAM" id="SSF49354">
    <property type="entry name" value="PapD-like"/>
    <property type="match status" value="1"/>
</dbReference>
<dbReference type="PRINTS" id="PR00969">
    <property type="entry name" value="CHAPERONPILI"/>
</dbReference>
<keyword evidence="3" id="KW-1029">Fimbrium biogenesis</keyword>
<evidence type="ECO:0008006" key="12">
    <source>
        <dbReference type="Google" id="ProtNLM"/>
    </source>
</evidence>
<dbReference type="Proteomes" id="UP000014568">
    <property type="component" value="Unassembled WGS sequence"/>
</dbReference>
<dbReference type="Gene3D" id="2.60.40.10">
    <property type="entry name" value="Immunoglobulins"/>
    <property type="match status" value="2"/>
</dbReference>
<dbReference type="GO" id="GO:0030288">
    <property type="term" value="C:outer membrane-bounded periplasmic space"/>
    <property type="evidence" value="ECO:0007669"/>
    <property type="project" value="InterPro"/>
</dbReference>
<reference evidence="10 11" key="1">
    <citation type="submission" date="2013-06" db="EMBL/GenBank/DDBJ databases">
        <title>The Genome Sequence of Acinetobacter rudis CIP 110305.</title>
        <authorList>
            <consortium name="The Broad Institute Genome Sequencing Platform"/>
            <consortium name="The Broad Institute Genome Sequencing Center for Infectious Disease"/>
            <person name="Cerqueira G."/>
            <person name="Feldgarden M."/>
            <person name="Courvalin P."/>
            <person name="Perichon B."/>
            <person name="Grillot-Courvalin C."/>
            <person name="Clermont D."/>
            <person name="Rocha E."/>
            <person name="Yoon E.-J."/>
            <person name="Nemec A."/>
            <person name="Young S.K."/>
            <person name="Zeng Q."/>
            <person name="Gargeya S."/>
            <person name="Fitzgerald M."/>
            <person name="Abouelleil A."/>
            <person name="Alvarado L."/>
            <person name="Berlin A.M."/>
            <person name="Chapman S.B."/>
            <person name="Dewar J."/>
            <person name="Goldberg J."/>
            <person name="Griggs A."/>
            <person name="Gujja S."/>
            <person name="Hansen M."/>
            <person name="Howarth C."/>
            <person name="Imamovic A."/>
            <person name="Larimer J."/>
            <person name="McCowan C."/>
            <person name="Murphy C."/>
            <person name="Pearson M."/>
            <person name="Priest M."/>
            <person name="Roberts A."/>
            <person name="Saif S."/>
            <person name="Shea T."/>
            <person name="Sykes S."/>
            <person name="Wortman J."/>
            <person name="Nusbaum C."/>
            <person name="Birren B."/>
        </authorList>
    </citation>
    <scope>NUCLEOTIDE SEQUENCE [LARGE SCALE GENOMIC DNA]</scope>
    <source>
        <strain evidence="10 11">CIP 110305</strain>
    </source>
</reference>
<dbReference type="InterPro" id="IPR036316">
    <property type="entry name" value="Pili_assmbl_chap_C_dom_sf"/>
</dbReference>
<comment type="caution">
    <text evidence="10">The sequence shown here is derived from an EMBL/GenBank/DDBJ whole genome shotgun (WGS) entry which is preliminary data.</text>
</comment>
<dbReference type="InterPro" id="IPR016148">
    <property type="entry name" value="Pili_assmbl_chaperone_C"/>
</dbReference>
<keyword evidence="5" id="KW-0574">Periplasm</keyword>
<keyword evidence="6" id="KW-0143">Chaperone</keyword>
<dbReference type="EMBL" id="ATGI01000039">
    <property type="protein sequence ID" value="EPF69933.1"/>
    <property type="molecule type" value="Genomic_DNA"/>
</dbReference>
<evidence type="ECO:0000259" key="9">
    <source>
        <dbReference type="Pfam" id="PF02753"/>
    </source>
</evidence>
<dbReference type="FunFam" id="2.60.40.10:FF:000458">
    <property type="entry name" value="Molecular chaperone FimC"/>
    <property type="match status" value="1"/>
</dbReference>
<keyword evidence="11" id="KW-1185">Reference proteome</keyword>
<comment type="subcellular location">
    <subcellularLocation>
        <location evidence="1">Periplasm</location>
    </subcellularLocation>
</comment>
<dbReference type="InterPro" id="IPR050643">
    <property type="entry name" value="Periplasmic_pilus_chap"/>
</dbReference>
<dbReference type="PANTHER" id="PTHR30251:SF2">
    <property type="entry name" value="FIMBRIAL CHAPERONE YADV-RELATED"/>
    <property type="match status" value="1"/>
</dbReference>
<evidence type="ECO:0000256" key="3">
    <source>
        <dbReference type="ARBA" id="ARBA00022558"/>
    </source>
</evidence>
<feature type="chain" id="PRO_5004512105" description="Fimbrial chaperone" evidence="7">
    <location>
        <begin position="24"/>
        <end position="232"/>
    </location>
</feature>
<dbReference type="SUPFAM" id="SSF49584">
    <property type="entry name" value="Periplasmic chaperone C-domain"/>
    <property type="match status" value="1"/>
</dbReference>
<feature type="signal peptide" evidence="7">
    <location>
        <begin position="1"/>
        <end position="23"/>
    </location>
</feature>
<dbReference type="GO" id="GO:0071555">
    <property type="term" value="P:cell wall organization"/>
    <property type="evidence" value="ECO:0007669"/>
    <property type="project" value="InterPro"/>
</dbReference>
<keyword evidence="4 7" id="KW-0732">Signal</keyword>
<evidence type="ECO:0000256" key="4">
    <source>
        <dbReference type="ARBA" id="ARBA00022729"/>
    </source>
</evidence>
<dbReference type="OrthoDB" id="9131059at2"/>
<dbReference type="eggNOG" id="COG3121">
    <property type="taxonomic scope" value="Bacteria"/>
</dbReference>
<dbReference type="Pfam" id="PF02753">
    <property type="entry name" value="PapD_C"/>
    <property type="match status" value="1"/>
</dbReference>
<evidence type="ECO:0000259" key="8">
    <source>
        <dbReference type="Pfam" id="PF00345"/>
    </source>
</evidence>
<name>S3MTN8_9GAMM</name>
<dbReference type="InterPro" id="IPR008962">
    <property type="entry name" value="PapD-like_sf"/>
</dbReference>
<evidence type="ECO:0000256" key="5">
    <source>
        <dbReference type="ARBA" id="ARBA00022764"/>
    </source>
</evidence>
<dbReference type="RefSeq" id="WP_016657855.1">
    <property type="nucleotide sequence ID" value="NZ_KE340355.1"/>
</dbReference>
<dbReference type="Pfam" id="PF00345">
    <property type="entry name" value="PapD_N"/>
    <property type="match status" value="1"/>
</dbReference>
<evidence type="ECO:0000313" key="11">
    <source>
        <dbReference type="Proteomes" id="UP000014568"/>
    </source>
</evidence>
<proteinExistence type="inferred from homology"/>
<gene>
    <name evidence="10" type="ORF">F945_03496</name>
</gene>
<dbReference type="InterPro" id="IPR016147">
    <property type="entry name" value="Pili_assmbl_chaperone_N"/>
</dbReference>
<dbReference type="AlphaFoldDB" id="S3MTN8"/>
<dbReference type="HOGENOM" id="CLU_070768_2_2_6"/>
<evidence type="ECO:0000256" key="7">
    <source>
        <dbReference type="SAM" id="SignalP"/>
    </source>
</evidence>
<dbReference type="STRING" id="632955.GCA_000829675_02698"/>
<evidence type="ECO:0000256" key="6">
    <source>
        <dbReference type="ARBA" id="ARBA00023186"/>
    </source>
</evidence>
<protein>
    <recommendedName>
        <fullName evidence="12">Fimbrial chaperone</fullName>
    </recommendedName>
</protein>